<dbReference type="PROSITE" id="PS50011">
    <property type="entry name" value="PROTEIN_KINASE_DOM"/>
    <property type="match status" value="1"/>
</dbReference>
<dbReference type="SMART" id="SM00248">
    <property type="entry name" value="ANK"/>
    <property type="match status" value="6"/>
</dbReference>
<dbReference type="GeneID" id="31357054"/>
<comment type="caution">
    <text evidence="7">The sequence shown here is derived from an EMBL/GenBank/DDBJ whole genome shotgun (WGS) entry which is preliminary data.</text>
</comment>
<organism evidence="7 8">
    <name type="scientific">Heterostelium pallidum (strain ATCC 26659 / Pp 5 / PN500)</name>
    <name type="common">Cellular slime mold</name>
    <name type="synonym">Polysphondylium pallidum</name>
    <dbReference type="NCBI Taxonomy" id="670386"/>
    <lineage>
        <taxon>Eukaryota</taxon>
        <taxon>Amoebozoa</taxon>
        <taxon>Evosea</taxon>
        <taxon>Eumycetozoa</taxon>
        <taxon>Dictyostelia</taxon>
        <taxon>Acytosteliales</taxon>
        <taxon>Acytosteliaceae</taxon>
        <taxon>Heterostelium</taxon>
    </lineage>
</organism>
<feature type="compositionally biased region" description="Low complexity" evidence="5">
    <location>
        <begin position="284"/>
        <end position="304"/>
    </location>
</feature>
<evidence type="ECO:0000256" key="1">
    <source>
        <dbReference type="ARBA" id="ARBA00022737"/>
    </source>
</evidence>
<evidence type="ECO:0000313" key="7">
    <source>
        <dbReference type="EMBL" id="EFA84536.1"/>
    </source>
</evidence>
<feature type="domain" description="Protein kinase" evidence="6">
    <location>
        <begin position="829"/>
        <end position="1025"/>
    </location>
</feature>
<evidence type="ECO:0000256" key="4">
    <source>
        <dbReference type="PROSITE-ProRule" id="PRU10141"/>
    </source>
</evidence>
<dbReference type="SUPFAM" id="SSF56112">
    <property type="entry name" value="Protein kinase-like (PK-like)"/>
    <property type="match status" value="1"/>
</dbReference>
<dbReference type="PROSITE" id="PS50088">
    <property type="entry name" value="ANK_REPEAT"/>
    <property type="match status" value="4"/>
</dbReference>
<protein>
    <recommendedName>
        <fullName evidence="6">Protein kinase domain-containing protein</fullName>
    </recommendedName>
</protein>
<evidence type="ECO:0000259" key="6">
    <source>
        <dbReference type="PROSITE" id="PS50011"/>
    </source>
</evidence>
<feature type="compositionally biased region" description="Low complexity" evidence="5">
    <location>
        <begin position="313"/>
        <end position="342"/>
    </location>
</feature>
<dbReference type="AlphaFoldDB" id="D3AZR2"/>
<dbReference type="SUPFAM" id="SSF48403">
    <property type="entry name" value="Ankyrin repeat"/>
    <property type="match status" value="1"/>
</dbReference>
<dbReference type="RefSeq" id="XP_020436649.1">
    <property type="nucleotide sequence ID" value="XM_020572532.1"/>
</dbReference>
<proteinExistence type="predicted"/>
<dbReference type="PROSITE" id="PS00107">
    <property type="entry name" value="PROTEIN_KINASE_ATP"/>
    <property type="match status" value="1"/>
</dbReference>
<gene>
    <name evidence="7" type="ORF">PPL_01525</name>
</gene>
<keyword evidence="4" id="KW-0067">ATP-binding</keyword>
<dbReference type="SMART" id="SM00568">
    <property type="entry name" value="GRAM"/>
    <property type="match status" value="1"/>
</dbReference>
<feature type="repeat" description="ANK" evidence="3">
    <location>
        <begin position="596"/>
        <end position="632"/>
    </location>
</feature>
<evidence type="ECO:0000256" key="2">
    <source>
        <dbReference type="ARBA" id="ARBA00023043"/>
    </source>
</evidence>
<feature type="region of interest" description="Disordered" evidence="5">
    <location>
        <begin position="488"/>
        <end position="510"/>
    </location>
</feature>
<sequence>MSLKSPITASSSTTQPEPDLHSNFNENLINLVVQNQALTAKSGSAVPNPLPKPPSLVQKIRDLKNGGNDELLPGINSSNSNNNDTEQNSVNNDYSSSANDGSGLLLKQTTSSENDEFEIDSTTIASNNNITNNNTNNNNNNNILNSSSSATTTPTNTTKPTLESSISLQSLSNLSNSTSTLPSPSQQSLFVNSSHFKSSPNLLVKQNGANPVVASPTNSNSNNSSLNEQKQALRNPKKYKSISTCEFKLESKLVYPPLPPVPHMSRSANNASYDKELLKLQLDNLNNNNTNGNGNGNGLVDENNTGNGSANVSPNKSKSTTTSSSSTESVSSPASPVSPTSSDGKKLRRSSVDSALRDFQQSFKSLVAEDETLITYYSCGYQGSVLKHGRLYLTEHFLCFYDNIVFDKTKQRQKIIPISTIISIEKKSGLAPNGILIKTNERDFVINLLLTLFIDEAFDVMEALMLYQEKQLLTESIIQRNVNGLKQALSQRKTRKSTSTKSSKRSRSADGNVFSTLRTPITFEDPPIVNVIKQNDTEMLNLLLEYYTQNKSDEINQPDKEGYSPLHVAASSEISDNMMIHILKHPTIDVNVKNMDGNTPLHYFCQKFRSPECQKIVQMFIEKGANVNEQNTMGETPLHKAIFNHSVRLLMVHVLLKNGANINLVNNAGESALHYAVRLGRLDVLKTLITSGADPALVSTKQRKTPLMLAEENNCPEISDLLKRLESNLLCYGCLVLINSLSSSGLGQYRMALILEEITQEGALARIDENMMARIGCYDEDQRKQLYGLKGKKFFGTVPAITPGAMDLLKELENMDIKNGKWIISQHELEYTDKIGSGVSGKVYKGLYRGREVAIKVLKSADEAHNREEFLKEFHVLASLQSNLIVGLYGVVLEPRICLVMDDVYSLGVVFWELIFALINGRYLHPYGEYKRMNAFQIMLCTSNHNLRPTIPLNCPESVKTLVTRCWDQDLLLRPTCTEAIEILAACEVEFTQNQSAWNEILTMKDETSKHLSMDSSLSLSDASD</sequence>
<dbReference type="GO" id="GO:0004672">
    <property type="term" value="F:protein kinase activity"/>
    <property type="evidence" value="ECO:0007669"/>
    <property type="project" value="InterPro"/>
</dbReference>
<feature type="repeat" description="ANK" evidence="3">
    <location>
        <begin position="668"/>
        <end position="700"/>
    </location>
</feature>
<keyword evidence="1" id="KW-0677">Repeat</keyword>
<dbReference type="Gene3D" id="1.25.40.20">
    <property type="entry name" value="Ankyrin repeat-containing domain"/>
    <property type="match status" value="1"/>
</dbReference>
<feature type="repeat" description="ANK" evidence="3">
    <location>
        <begin position="561"/>
        <end position="595"/>
    </location>
</feature>
<feature type="region of interest" description="Disordered" evidence="5">
    <location>
        <begin position="209"/>
        <end position="239"/>
    </location>
</feature>
<dbReference type="InParanoid" id="D3AZR2"/>
<dbReference type="InterPro" id="IPR000719">
    <property type="entry name" value="Prot_kinase_dom"/>
</dbReference>
<keyword evidence="2 3" id="KW-0040">ANK repeat</keyword>
<dbReference type="PANTHER" id="PTHR24198">
    <property type="entry name" value="ANKYRIN REPEAT AND PROTEIN KINASE DOMAIN-CONTAINING PROTEIN"/>
    <property type="match status" value="1"/>
</dbReference>
<feature type="region of interest" description="Disordered" evidence="5">
    <location>
        <begin position="1"/>
        <end position="22"/>
    </location>
</feature>
<feature type="repeat" description="ANK" evidence="3">
    <location>
        <begin position="633"/>
        <end position="667"/>
    </location>
</feature>
<dbReference type="PROSITE" id="PS50297">
    <property type="entry name" value="ANK_REP_REGION"/>
    <property type="match status" value="3"/>
</dbReference>
<dbReference type="Pfam" id="PF12796">
    <property type="entry name" value="Ank_2"/>
    <property type="match status" value="1"/>
</dbReference>
<dbReference type="STRING" id="670386.D3AZR2"/>
<feature type="region of interest" description="Disordered" evidence="5">
    <location>
        <begin position="284"/>
        <end position="349"/>
    </location>
</feature>
<dbReference type="InterPro" id="IPR004182">
    <property type="entry name" value="GRAM"/>
</dbReference>
<feature type="compositionally biased region" description="Polar residues" evidence="5">
    <location>
        <begin position="75"/>
        <end position="100"/>
    </location>
</feature>
<dbReference type="Gene3D" id="2.30.29.30">
    <property type="entry name" value="Pleckstrin-homology domain (PH domain)/Phosphotyrosine-binding domain (PTB)"/>
    <property type="match status" value="1"/>
</dbReference>
<evidence type="ECO:0000256" key="5">
    <source>
        <dbReference type="SAM" id="MobiDB-lite"/>
    </source>
</evidence>
<dbReference type="InterPro" id="IPR011993">
    <property type="entry name" value="PH-like_dom_sf"/>
</dbReference>
<accession>D3AZR2</accession>
<feature type="binding site" evidence="4">
    <location>
        <position position="856"/>
    </location>
    <ligand>
        <name>ATP</name>
        <dbReference type="ChEBI" id="CHEBI:30616"/>
    </ligand>
</feature>
<dbReference type="Proteomes" id="UP000001396">
    <property type="component" value="Unassembled WGS sequence"/>
</dbReference>
<dbReference type="PANTHER" id="PTHR24198:SF165">
    <property type="entry name" value="ANKYRIN REPEAT-CONTAINING PROTEIN-RELATED"/>
    <property type="match status" value="1"/>
</dbReference>
<reference evidence="7 8" key="1">
    <citation type="journal article" date="2011" name="Genome Res.">
        <title>Phylogeny-wide analysis of social amoeba genomes highlights ancient origins for complex intercellular communication.</title>
        <authorList>
            <person name="Heidel A.J."/>
            <person name="Lawal H.M."/>
            <person name="Felder M."/>
            <person name="Schilde C."/>
            <person name="Helps N.R."/>
            <person name="Tunggal B."/>
            <person name="Rivero F."/>
            <person name="John U."/>
            <person name="Schleicher M."/>
            <person name="Eichinger L."/>
            <person name="Platzer M."/>
            <person name="Noegel A.A."/>
            <person name="Schaap P."/>
            <person name="Gloeckner G."/>
        </authorList>
    </citation>
    <scope>NUCLEOTIDE SEQUENCE [LARGE SCALE GENOMIC DNA]</scope>
    <source>
        <strain evidence="8">ATCC 26659 / Pp 5 / PN500</strain>
    </source>
</reference>
<dbReference type="FunCoup" id="D3AZR2">
    <property type="interactions" value="136"/>
</dbReference>
<dbReference type="Gene3D" id="1.10.510.10">
    <property type="entry name" value="Transferase(Phosphotransferase) domain 1"/>
    <property type="match status" value="1"/>
</dbReference>
<dbReference type="InterPro" id="IPR001245">
    <property type="entry name" value="Ser-Thr/Tyr_kinase_cat_dom"/>
</dbReference>
<dbReference type="Gene3D" id="3.30.200.20">
    <property type="entry name" value="Phosphorylase Kinase, domain 1"/>
    <property type="match status" value="1"/>
</dbReference>
<feature type="compositionally biased region" description="Basic residues" evidence="5">
    <location>
        <begin position="492"/>
        <end position="506"/>
    </location>
</feature>
<dbReference type="EMBL" id="ADBJ01000008">
    <property type="protein sequence ID" value="EFA84536.1"/>
    <property type="molecule type" value="Genomic_DNA"/>
</dbReference>
<feature type="region of interest" description="Disordered" evidence="5">
    <location>
        <begin position="126"/>
        <end position="161"/>
    </location>
</feature>
<dbReference type="InterPro" id="IPR002110">
    <property type="entry name" value="Ankyrin_rpt"/>
</dbReference>
<name>D3AZR2_HETP5</name>
<dbReference type="InterPro" id="IPR036770">
    <property type="entry name" value="Ankyrin_rpt-contain_sf"/>
</dbReference>
<evidence type="ECO:0000256" key="3">
    <source>
        <dbReference type="PROSITE-ProRule" id="PRU00023"/>
    </source>
</evidence>
<evidence type="ECO:0000313" key="8">
    <source>
        <dbReference type="Proteomes" id="UP000001396"/>
    </source>
</evidence>
<dbReference type="GO" id="GO:0005524">
    <property type="term" value="F:ATP binding"/>
    <property type="evidence" value="ECO:0007669"/>
    <property type="project" value="UniProtKB-UniRule"/>
</dbReference>
<dbReference type="Pfam" id="PF07714">
    <property type="entry name" value="PK_Tyr_Ser-Thr"/>
    <property type="match status" value="2"/>
</dbReference>
<dbReference type="InterPro" id="IPR011009">
    <property type="entry name" value="Kinase-like_dom_sf"/>
</dbReference>
<dbReference type="Pfam" id="PF00023">
    <property type="entry name" value="Ank"/>
    <property type="match status" value="1"/>
</dbReference>
<dbReference type="Pfam" id="PF02893">
    <property type="entry name" value="GRAM"/>
    <property type="match status" value="1"/>
</dbReference>
<dbReference type="InterPro" id="IPR017441">
    <property type="entry name" value="Protein_kinase_ATP_BS"/>
</dbReference>
<feature type="region of interest" description="Disordered" evidence="5">
    <location>
        <begin position="42"/>
        <end position="114"/>
    </location>
</feature>
<keyword evidence="4" id="KW-0547">Nucleotide-binding</keyword>
<keyword evidence="8" id="KW-1185">Reference proteome</keyword>